<accession>A0A4Z0QL69</accession>
<dbReference type="InterPro" id="IPR016163">
    <property type="entry name" value="Ald_DH_C"/>
</dbReference>
<evidence type="ECO:0000256" key="1">
    <source>
        <dbReference type="ARBA" id="ARBA00013048"/>
    </source>
</evidence>
<protein>
    <recommendedName>
        <fullName evidence="1">methylmalonate-semialdehyde dehydrogenase (CoA acylating)</fullName>
        <ecNumber evidence="1">1.2.1.27</ecNumber>
    </recommendedName>
</protein>
<keyword evidence="3" id="KW-0520">NAD</keyword>
<proteinExistence type="predicted"/>
<dbReference type="CDD" id="cd07085">
    <property type="entry name" value="ALDH_F6_MMSDH"/>
    <property type="match status" value="1"/>
</dbReference>
<dbReference type="AlphaFoldDB" id="A0A4Z0QL69"/>
<keyword evidence="2" id="KW-0560">Oxidoreductase</keyword>
<dbReference type="GO" id="GO:0004491">
    <property type="term" value="F:methylmalonate-semialdehyde dehydrogenase (acylating, NAD) activity"/>
    <property type="evidence" value="ECO:0007669"/>
    <property type="project" value="UniProtKB-EC"/>
</dbReference>
<dbReference type="InterPro" id="IPR016162">
    <property type="entry name" value="Ald_DH_N"/>
</dbReference>
<reference evidence="5 6" key="1">
    <citation type="submission" date="2019-04" db="EMBL/GenBank/DDBJ databases">
        <authorList>
            <person name="Feng G."/>
            <person name="Zhang J."/>
            <person name="Zhu H."/>
        </authorList>
    </citation>
    <scope>NUCLEOTIDE SEQUENCE [LARGE SCALE GENOMIC DNA]</scope>
    <source>
        <strain evidence="5 6">9PBR-1</strain>
    </source>
</reference>
<sequence>MKYPTVRNYVAGQFVDGDEPRSLDVFSPLSGAVISTVPLSGAAALDKAVAAAKAAFPAWSAIPIKERVQVFYRYKTLLEKHIQELTQLVHDENGKTMDEARAEVEKAIELTEFACSLPQLVSGELLEVSKGVECRAERKPLGVVASIAPFNFPNMVPHWTIPNAIALGNCMILKPSEQVPVSATRIAELLQEAGLPDGVFNVVNGDKEIVEAICDHPDIQAVSFVGSTKIAKVVYRRATSNLKRCVALGGAKNHLLVLPDAHTEMTASNVAASMSGCAGQRCMAGSAMVAVGSVDHIIDKLVEEARKIVPGQNLGSVISREAKDRIERYITEAEAAGAKVLLDGRHAVVAGQEAGYYVGPTVVDYVTPDMAIAREEVFGPVLAIIRTKTLDEALAIENASNYGNAAAVFTQSGAHARYVMEHASAGMIGVNIGVPVPREPFSFGGWNESKFGTADITGKSSIEFWTQIKKVTTKWNPESRVNWMS</sequence>
<dbReference type="InterPro" id="IPR010061">
    <property type="entry name" value="MeMal-semiAld_DH"/>
</dbReference>
<dbReference type="InterPro" id="IPR016161">
    <property type="entry name" value="Ald_DH/histidinol_DH"/>
</dbReference>
<evidence type="ECO:0000259" key="4">
    <source>
        <dbReference type="Pfam" id="PF00171"/>
    </source>
</evidence>
<dbReference type="Pfam" id="PF00171">
    <property type="entry name" value="Aldedh"/>
    <property type="match status" value="1"/>
</dbReference>
<dbReference type="OrthoDB" id="973869at2"/>
<dbReference type="NCBIfam" id="TIGR01722">
    <property type="entry name" value="MMSDH"/>
    <property type="match status" value="1"/>
</dbReference>
<dbReference type="Gene3D" id="3.40.605.10">
    <property type="entry name" value="Aldehyde Dehydrogenase, Chain A, domain 1"/>
    <property type="match status" value="1"/>
</dbReference>
<organism evidence="5 6">
    <name type="scientific">Hymenobacter metallicola</name>
    <dbReference type="NCBI Taxonomy" id="2563114"/>
    <lineage>
        <taxon>Bacteria</taxon>
        <taxon>Pseudomonadati</taxon>
        <taxon>Bacteroidota</taxon>
        <taxon>Cytophagia</taxon>
        <taxon>Cytophagales</taxon>
        <taxon>Hymenobacteraceae</taxon>
        <taxon>Hymenobacter</taxon>
    </lineage>
</organism>
<name>A0A4Z0QL69_9BACT</name>
<evidence type="ECO:0000256" key="3">
    <source>
        <dbReference type="ARBA" id="ARBA00023027"/>
    </source>
</evidence>
<dbReference type="FunFam" id="3.40.605.10:FF:000003">
    <property type="entry name" value="Methylmalonate-semialdehyde dehydrogenase [acylating]"/>
    <property type="match status" value="1"/>
</dbReference>
<dbReference type="InterPro" id="IPR015590">
    <property type="entry name" value="Aldehyde_DH_dom"/>
</dbReference>
<keyword evidence="6" id="KW-1185">Reference proteome</keyword>
<evidence type="ECO:0000256" key="2">
    <source>
        <dbReference type="ARBA" id="ARBA00023002"/>
    </source>
</evidence>
<dbReference type="GO" id="GO:0006574">
    <property type="term" value="P:L-valine catabolic process"/>
    <property type="evidence" value="ECO:0007669"/>
    <property type="project" value="TreeGrafter"/>
</dbReference>
<dbReference type="EC" id="1.2.1.27" evidence="1"/>
<dbReference type="PANTHER" id="PTHR43866:SF4">
    <property type="entry name" value="MALONATE-SEMIALDEHYDE DEHYDROGENASE"/>
    <property type="match status" value="1"/>
</dbReference>
<evidence type="ECO:0000313" key="5">
    <source>
        <dbReference type="EMBL" id="TGE29993.1"/>
    </source>
</evidence>
<evidence type="ECO:0000313" key="6">
    <source>
        <dbReference type="Proteomes" id="UP000298471"/>
    </source>
</evidence>
<comment type="caution">
    <text evidence="5">The sequence shown here is derived from an EMBL/GenBank/DDBJ whole genome shotgun (WGS) entry which is preliminary data.</text>
</comment>
<dbReference type="SUPFAM" id="SSF53720">
    <property type="entry name" value="ALDH-like"/>
    <property type="match status" value="1"/>
</dbReference>
<dbReference type="Gene3D" id="3.40.309.10">
    <property type="entry name" value="Aldehyde Dehydrogenase, Chain A, domain 2"/>
    <property type="match status" value="1"/>
</dbReference>
<dbReference type="EMBL" id="SRMB01000001">
    <property type="protein sequence ID" value="TGE29993.1"/>
    <property type="molecule type" value="Genomic_DNA"/>
</dbReference>
<dbReference type="GO" id="GO:0006210">
    <property type="term" value="P:thymine catabolic process"/>
    <property type="evidence" value="ECO:0007669"/>
    <property type="project" value="TreeGrafter"/>
</dbReference>
<dbReference type="PANTHER" id="PTHR43866">
    <property type="entry name" value="MALONATE-SEMIALDEHYDE DEHYDROGENASE"/>
    <property type="match status" value="1"/>
</dbReference>
<dbReference type="Proteomes" id="UP000298471">
    <property type="component" value="Unassembled WGS sequence"/>
</dbReference>
<gene>
    <name evidence="5" type="ORF">E5K02_07615</name>
</gene>
<feature type="domain" description="Aldehyde dehydrogenase" evidence="4">
    <location>
        <begin position="14"/>
        <end position="471"/>
    </location>
</feature>
<dbReference type="FunFam" id="3.40.309.10:FF:000002">
    <property type="entry name" value="Methylmalonate-semialdehyde dehydrogenase (Acylating)"/>
    <property type="match status" value="1"/>
</dbReference>